<gene>
    <name evidence="7" type="primary">todT</name>
    <name evidence="7" type="ORF">KBTEX_00434</name>
</gene>
<dbReference type="InterPro" id="IPR000792">
    <property type="entry name" value="Tscrpt_reg_LuxR_C"/>
</dbReference>
<protein>
    <submittedName>
        <fullName evidence="7">Response regulator protein TodT</fullName>
    </submittedName>
</protein>
<keyword evidence="1" id="KW-0597">Phosphoprotein</keyword>
<dbReference type="PANTHER" id="PTHR44688:SF16">
    <property type="entry name" value="DNA-BINDING TRANSCRIPTIONAL ACTIVATOR DEVR_DOSR"/>
    <property type="match status" value="1"/>
</dbReference>
<dbReference type="PROSITE" id="PS00622">
    <property type="entry name" value="HTH_LUXR_1"/>
    <property type="match status" value="1"/>
</dbReference>
<dbReference type="GO" id="GO:0003677">
    <property type="term" value="F:DNA binding"/>
    <property type="evidence" value="ECO:0007669"/>
    <property type="project" value="UniProtKB-KW"/>
</dbReference>
<dbReference type="PANTHER" id="PTHR44688">
    <property type="entry name" value="DNA-BINDING TRANSCRIPTIONAL ACTIVATOR DEVR_DOSR"/>
    <property type="match status" value="1"/>
</dbReference>
<dbReference type="Gene3D" id="3.40.50.2300">
    <property type="match status" value="1"/>
</dbReference>
<keyword evidence="4" id="KW-0804">Transcription</keyword>
<evidence type="ECO:0000256" key="2">
    <source>
        <dbReference type="ARBA" id="ARBA00023015"/>
    </source>
</evidence>
<dbReference type="PROSITE" id="PS50110">
    <property type="entry name" value="RESPONSE_REGULATORY"/>
    <property type="match status" value="1"/>
</dbReference>
<dbReference type="InterPro" id="IPR016032">
    <property type="entry name" value="Sig_transdc_resp-reg_C-effctor"/>
</dbReference>
<dbReference type="Gene3D" id="1.10.10.10">
    <property type="entry name" value="Winged helix-like DNA-binding domain superfamily/Winged helix DNA-binding domain"/>
    <property type="match status" value="1"/>
</dbReference>
<dbReference type="FunFam" id="3.40.50.2300:FF:000018">
    <property type="entry name" value="DNA-binding transcriptional regulator NtrC"/>
    <property type="match status" value="1"/>
</dbReference>
<evidence type="ECO:0000256" key="4">
    <source>
        <dbReference type="ARBA" id="ARBA00023163"/>
    </source>
</evidence>
<dbReference type="SUPFAM" id="SSF46894">
    <property type="entry name" value="C-terminal effector domain of the bipartite response regulators"/>
    <property type="match status" value="1"/>
</dbReference>
<dbReference type="EMBL" id="MN079080">
    <property type="protein sequence ID" value="QEA04131.1"/>
    <property type="molecule type" value="Genomic_DNA"/>
</dbReference>
<reference evidence="7" key="1">
    <citation type="submission" date="2019-06" db="EMBL/GenBank/DDBJ databases">
        <authorList>
            <person name="Murdoch R.W."/>
            <person name="Fathepure B."/>
        </authorList>
    </citation>
    <scope>NUCLEOTIDE SEQUENCE</scope>
</reference>
<dbReference type="AlphaFoldDB" id="A0A5B8R6R0"/>
<dbReference type="GO" id="GO:0000160">
    <property type="term" value="P:phosphorelay signal transduction system"/>
    <property type="evidence" value="ECO:0007669"/>
    <property type="project" value="InterPro"/>
</dbReference>
<dbReference type="InterPro" id="IPR036388">
    <property type="entry name" value="WH-like_DNA-bd_sf"/>
</dbReference>
<dbReference type="Pfam" id="PF00196">
    <property type="entry name" value="GerE"/>
    <property type="match status" value="1"/>
</dbReference>
<dbReference type="SUPFAM" id="SSF52172">
    <property type="entry name" value="CheY-like"/>
    <property type="match status" value="1"/>
</dbReference>
<dbReference type="GO" id="GO:0006355">
    <property type="term" value="P:regulation of DNA-templated transcription"/>
    <property type="evidence" value="ECO:0007669"/>
    <property type="project" value="InterPro"/>
</dbReference>
<accession>A0A5B8R6R0</accession>
<keyword evidence="2" id="KW-0805">Transcription regulation</keyword>
<evidence type="ECO:0000259" key="6">
    <source>
        <dbReference type="PROSITE" id="PS50110"/>
    </source>
</evidence>
<evidence type="ECO:0000256" key="3">
    <source>
        <dbReference type="ARBA" id="ARBA00023125"/>
    </source>
</evidence>
<dbReference type="Pfam" id="PF00072">
    <property type="entry name" value="Response_reg"/>
    <property type="match status" value="1"/>
</dbReference>
<dbReference type="PROSITE" id="PS50043">
    <property type="entry name" value="HTH_LUXR_2"/>
    <property type="match status" value="1"/>
</dbReference>
<evidence type="ECO:0000256" key="1">
    <source>
        <dbReference type="ARBA" id="ARBA00022553"/>
    </source>
</evidence>
<dbReference type="InterPro" id="IPR001789">
    <property type="entry name" value="Sig_transdc_resp-reg_receiver"/>
</dbReference>
<feature type="domain" description="Response regulatory" evidence="6">
    <location>
        <begin position="9"/>
        <end position="123"/>
    </location>
</feature>
<sequence length="220" mass="24020">MAEGPAVPTVFVVDDDPDVRDALAMLLTAAGRPVEAWASADAFLAGCGPERRGCLILDVRLPGMNGLTAQQELDSRGYTLPVIFISGHGDIPMAVRAVSAGALDFLEKPFSEMAVLDCVDRALVEDEHRRSERERIRGIERRLAQLTPREREVMDRLVEGKVNKIVARELDCSTRTVEIHRARVLHKMGVANVSQLVRYVLGHPDYPGAAAPAEEEESGG</sequence>
<feature type="domain" description="HTH luxR-type" evidence="5">
    <location>
        <begin position="139"/>
        <end position="204"/>
    </location>
</feature>
<evidence type="ECO:0000313" key="7">
    <source>
        <dbReference type="EMBL" id="QEA04131.1"/>
    </source>
</evidence>
<proteinExistence type="predicted"/>
<organism evidence="7">
    <name type="scientific">uncultured organism</name>
    <dbReference type="NCBI Taxonomy" id="155900"/>
    <lineage>
        <taxon>unclassified sequences</taxon>
        <taxon>environmental samples</taxon>
    </lineage>
</organism>
<dbReference type="SMART" id="SM00448">
    <property type="entry name" value="REC"/>
    <property type="match status" value="1"/>
</dbReference>
<keyword evidence="3" id="KW-0238">DNA-binding</keyword>
<dbReference type="CDD" id="cd06170">
    <property type="entry name" value="LuxR_C_like"/>
    <property type="match status" value="1"/>
</dbReference>
<dbReference type="InterPro" id="IPR011006">
    <property type="entry name" value="CheY-like_superfamily"/>
</dbReference>
<dbReference type="SMART" id="SM00421">
    <property type="entry name" value="HTH_LUXR"/>
    <property type="match status" value="1"/>
</dbReference>
<name>A0A5B8R6R0_9ZZZZ</name>
<dbReference type="PRINTS" id="PR00038">
    <property type="entry name" value="HTHLUXR"/>
</dbReference>
<evidence type="ECO:0000259" key="5">
    <source>
        <dbReference type="PROSITE" id="PS50043"/>
    </source>
</evidence>